<dbReference type="GO" id="GO:0009535">
    <property type="term" value="C:chloroplast thylakoid membrane"/>
    <property type="evidence" value="ECO:0007669"/>
    <property type="project" value="UniProtKB-SubCell"/>
</dbReference>
<dbReference type="KEGG" id="ccp:CHC_T00005778001"/>
<dbReference type="AlphaFoldDB" id="R7QHH5"/>
<keyword evidence="12" id="KW-1185">Reference proteome</keyword>
<keyword evidence="7" id="KW-0793">Thylakoid</keyword>
<dbReference type="PROSITE" id="PS51445">
    <property type="entry name" value="PBS_LINKER"/>
    <property type="match status" value="1"/>
</dbReference>
<dbReference type="RefSeq" id="XP_005717365.1">
    <property type="nucleotide sequence ID" value="XM_005717308.1"/>
</dbReference>
<dbReference type="Proteomes" id="UP000012073">
    <property type="component" value="Unassembled WGS sequence"/>
</dbReference>
<evidence type="ECO:0000256" key="7">
    <source>
        <dbReference type="ARBA" id="ARBA00023078"/>
    </source>
</evidence>
<dbReference type="PANTHER" id="PTHR34011">
    <property type="entry name" value="PHYCOBILISOME 32.1 KDA LINKER POLYPEPTIDE, PHYCOCYANIN-ASSOCIATED, ROD 2-RELATED"/>
    <property type="match status" value="1"/>
</dbReference>
<evidence type="ECO:0000256" key="2">
    <source>
        <dbReference type="ARBA" id="ARBA00022528"/>
    </source>
</evidence>
<dbReference type="Gene3D" id="1.10.3130.20">
    <property type="entry name" value="Phycobilisome linker domain"/>
    <property type="match status" value="1"/>
</dbReference>
<comment type="similarity">
    <text evidence="9">Belongs to the phycobilisome linker protein family.</text>
</comment>
<dbReference type="OrthoDB" id="3544at2759"/>
<evidence type="ECO:0000259" key="10">
    <source>
        <dbReference type="PROSITE" id="PS51445"/>
    </source>
</evidence>
<dbReference type="Pfam" id="PF00427">
    <property type="entry name" value="PBS_linker_poly"/>
    <property type="match status" value="1"/>
</dbReference>
<keyword evidence="2" id="KW-0150">Chloroplast</keyword>
<dbReference type="GeneID" id="17325080"/>
<gene>
    <name evidence="11" type="ORF">CHC_T00005778001</name>
</gene>
<dbReference type="PhylomeDB" id="R7QHH5"/>
<dbReference type="InterPro" id="IPR001297">
    <property type="entry name" value="PBS_linker_dom"/>
</dbReference>
<keyword evidence="6 9" id="KW-0605">Phycobilisome</keyword>
<dbReference type="PANTHER" id="PTHR34011:SF6">
    <property type="entry name" value="PHYCOBILIPROTEIN APCE"/>
    <property type="match status" value="1"/>
</dbReference>
<evidence type="ECO:0000256" key="6">
    <source>
        <dbReference type="ARBA" id="ARBA00022738"/>
    </source>
</evidence>
<protein>
    <recommendedName>
        <fullName evidence="10">PBS-linker domain-containing protein</fullName>
    </recommendedName>
</protein>
<evidence type="ECO:0000256" key="8">
    <source>
        <dbReference type="ARBA" id="ARBA00023136"/>
    </source>
</evidence>
<keyword evidence="8" id="KW-0472">Membrane</keyword>
<dbReference type="EMBL" id="HG001844">
    <property type="protein sequence ID" value="CDF37494.1"/>
    <property type="molecule type" value="Genomic_DNA"/>
</dbReference>
<reference evidence="12" key="1">
    <citation type="journal article" date="2013" name="Proc. Natl. Acad. Sci. U.S.A.">
        <title>Genome structure and metabolic features in the red seaweed Chondrus crispus shed light on evolution of the Archaeplastida.</title>
        <authorList>
            <person name="Collen J."/>
            <person name="Porcel B."/>
            <person name="Carre W."/>
            <person name="Ball S.G."/>
            <person name="Chaparro C."/>
            <person name="Tonon T."/>
            <person name="Barbeyron T."/>
            <person name="Michel G."/>
            <person name="Noel B."/>
            <person name="Valentin K."/>
            <person name="Elias M."/>
            <person name="Artiguenave F."/>
            <person name="Arun A."/>
            <person name="Aury J.M."/>
            <person name="Barbosa-Neto J.F."/>
            <person name="Bothwell J.H."/>
            <person name="Bouget F.Y."/>
            <person name="Brillet L."/>
            <person name="Cabello-Hurtado F."/>
            <person name="Capella-Gutierrez S."/>
            <person name="Charrier B."/>
            <person name="Cladiere L."/>
            <person name="Cock J.M."/>
            <person name="Coelho S.M."/>
            <person name="Colleoni C."/>
            <person name="Czjzek M."/>
            <person name="Da Silva C."/>
            <person name="Delage L."/>
            <person name="Denoeud F."/>
            <person name="Deschamps P."/>
            <person name="Dittami S.M."/>
            <person name="Gabaldon T."/>
            <person name="Gachon C.M."/>
            <person name="Groisillier A."/>
            <person name="Herve C."/>
            <person name="Jabbari K."/>
            <person name="Katinka M."/>
            <person name="Kloareg B."/>
            <person name="Kowalczyk N."/>
            <person name="Labadie K."/>
            <person name="Leblanc C."/>
            <person name="Lopez P.J."/>
            <person name="McLachlan D.H."/>
            <person name="Meslet-Cladiere L."/>
            <person name="Moustafa A."/>
            <person name="Nehr Z."/>
            <person name="Nyvall Collen P."/>
            <person name="Panaud O."/>
            <person name="Partensky F."/>
            <person name="Poulain J."/>
            <person name="Rensing S.A."/>
            <person name="Rousvoal S."/>
            <person name="Samson G."/>
            <person name="Symeonidi A."/>
            <person name="Weissenbach J."/>
            <person name="Zambounis A."/>
            <person name="Wincker P."/>
            <person name="Boyen C."/>
        </authorList>
    </citation>
    <scope>NUCLEOTIDE SEQUENCE [LARGE SCALE GENOMIC DNA]</scope>
    <source>
        <strain evidence="12">cv. Stackhouse</strain>
    </source>
</reference>
<proteinExistence type="inferred from homology"/>
<feature type="domain" description="PBS-linker" evidence="10">
    <location>
        <begin position="33"/>
        <end position="211"/>
    </location>
</feature>
<name>R7QHH5_CHOCR</name>
<organism evidence="11 12">
    <name type="scientific">Chondrus crispus</name>
    <name type="common">Carrageen Irish moss</name>
    <name type="synonym">Polymorpha crispa</name>
    <dbReference type="NCBI Taxonomy" id="2769"/>
    <lineage>
        <taxon>Eukaryota</taxon>
        <taxon>Rhodophyta</taxon>
        <taxon>Florideophyceae</taxon>
        <taxon>Rhodymeniophycidae</taxon>
        <taxon>Gigartinales</taxon>
        <taxon>Gigartinaceae</taxon>
        <taxon>Chondrus</taxon>
    </lineage>
</organism>
<evidence type="ECO:0000256" key="5">
    <source>
        <dbReference type="ARBA" id="ARBA00022640"/>
    </source>
</evidence>
<dbReference type="GO" id="GO:0015979">
    <property type="term" value="P:photosynthesis"/>
    <property type="evidence" value="ECO:0007669"/>
    <property type="project" value="UniProtKB-KW"/>
</dbReference>
<dbReference type="STRING" id="2769.R7QHH5"/>
<dbReference type="GO" id="GO:0030089">
    <property type="term" value="C:phycobilisome"/>
    <property type="evidence" value="ECO:0007669"/>
    <property type="project" value="UniProtKB-UniRule"/>
</dbReference>
<keyword evidence="3" id="KW-0602">Photosynthesis</keyword>
<evidence type="ECO:0000313" key="11">
    <source>
        <dbReference type="EMBL" id="CDF37494.1"/>
    </source>
</evidence>
<keyword evidence="4" id="KW-0042">Antenna complex</keyword>
<sequence length="276" mass="30035">MSAFASPAAVSHSSSFLQASAVPLCPSIALRTTSAARRTPAITMAFSSIDGVLTPAPTSMPSDKADVISAVFNQVLGNAYLMESERAELAAPEATFCQTGNVRAFVAAIAKSHAYSSRFFNPVSQYRFIELAFKHLLARAPSSKNEYAAAMNVYHSKGYDACIDWFVQSDEYHENFGDFTVPYQYYKGCWRTNETFNRSVAMRLTPSSSDKARNSMLQYPVCAGSSPNWLSIAKALPPGTEKGTGFTIGGHWTSTQRNTRSPVRIGTKIPGGVVFY</sequence>
<dbReference type="InterPro" id="IPR038255">
    <property type="entry name" value="PBS_linker_sf"/>
</dbReference>
<evidence type="ECO:0000256" key="9">
    <source>
        <dbReference type="PROSITE-ProRule" id="PRU00775"/>
    </source>
</evidence>
<accession>R7QHH5</accession>
<keyword evidence="5" id="KW-0934">Plastid</keyword>
<comment type="subcellular location">
    <subcellularLocation>
        <location evidence="1">Plastid</location>
        <location evidence="1">Chloroplast thylakoid membrane</location>
        <topology evidence="1">Peripheral membrane protein</topology>
        <orientation evidence="1">Stromal side</orientation>
    </subcellularLocation>
</comment>
<dbReference type="Gramene" id="CDF37494">
    <property type="protein sequence ID" value="CDF37494"/>
    <property type="gene ID" value="CHC_T00005778001"/>
</dbReference>
<dbReference type="OMA" id="NAHIMES"/>
<evidence type="ECO:0000256" key="4">
    <source>
        <dbReference type="ARBA" id="ARBA00022549"/>
    </source>
</evidence>
<evidence type="ECO:0000256" key="3">
    <source>
        <dbReference type="ARBA" id="ARBA00022531"/>
    </source>
</evidence>
<evidence type="ECO:0000313" key="12">
    <source>
        <dbReference type="Proteomes" id="UP000012073"/>
    </source>
</evidence>
<evidence type="ECO:0000256" key="1">
    <source>
        <dbReference type="ARBA" id="ARBA00004185"/>
    </source>
</evidence>